<evidence type="ECO:0000256" key="1">
    <source>
        <dbReference type="SAM" id="MobiDB-lite"/>
    </source>
</evidence>
<feature type="domain" description="Heterokaryon incompatibility" evidence="2">
    <location>
        <begin position="111"/>
        <end position="294"/>
    </location>
</feature>
<accession>A0A3D8Q2W5</accession>
<dbReference type="InterPro" id="IPR010730">
    <property type="entry name" value="HET"/>
</dbReference>
<proteinExistence type="predicted"/>
<protein>
    <recommendedName>
        <fullName evidence="2">Heterokaryon incompatibility domain-containing protein</fullName>
    </recommendedName>
</protein>
<dbReference type="EMBL" id="PDLN01000031">
    <property type="protein sequence ID" value="RDW56341.1"/>
    <property type="molecule type" value="Genomic_DNA"/>
</dbReference>
<organism evidence="3 4">
    <name type="scientific">Coleophoma crateriformis</name>
    <dbReference type="NCBI Taxonomy" id="565419"/>
    <lineage>
        <taxon>Eukaryota</taxon>
        <taxon>Fungi</taxon>
        <taxon>Dikarya</taxon>
        <taxon>Ascomycota</taxon>
        <taxon>Pezizomycotina</taxon>
        <taxon>Leotiomycetes</taxon>
        <taxon>Helotiales</taxon>
        <taxon>Dermateaceae</taxon>
        <taxon>Coleophoma</taxon>
    </lineage>
</organism>
<evidence type="ECO:0000259" key="2">
    <source>
        <dbReference type="Pfam" id="PF06985"/>
    </source>
</evidence>
<gene>
    <name evidence="3" type="ORF">BP5796_13252</name>
</gene>
<dbReference type="Proteomes" id="UP000256328">
    <property type="component" value="Unassembled WGS sequence"/>
</dbReference>
<sequence>MPQANKGRNRKRARSPEHTANNKKLRLDEGTSHALKAKDCIQKLRDVIDKVIINELKPSTYVYTPLAEDNDQEIRILVIEPGEGDDPIKCRLFPSALSKSKKRLKTKAYSFTALSYYWGGGDPIHEITITSYRTPTKRLEKLTADDADRRNVMVRIQKHQDWTEQGTFYVRSNLYAALQRFRKKNRRRSMWIDALCIDQNDHRERARQVAKMHELYMQARKVEIWLGDGTSPYSPSPEPCFRFLRKILDLKNLDSLLQDLEGNQSDMAENIKNWECILGLMRNTWFSRRWVIQELALAREAEVVYGSSKMSWPDFADAIAIFIKNYERIRPFMKMAAAGTVSYVPELSHLDAVKGMGANALVDFTNNVFRRSENKDLRQPMMTLEALVSNLLAFEAKDPKDTIYAVLSLAKDTHRLQTDSSAATKLMGLDPRLRPDYRERKSLLDVYAGFIEYCVAESKSLDILLRHWAATAKKERRLEISSQNSNAEEKLPTWIPLIQKSPYGPPAQRIQGRSNGDSFVGTSFRNSQRNYSATSELLPQVDFEESDIPPNPNTSNRKKVYSGRLFVRGLRIGTIKETTPRAAQGMIFKEALDMAGFDHECWKESHKWSPKNSRVPEGFWRTIVADRGPEGTNPPSWYPRACLECLYHLKENGDLRPNDVIELANAPSLVKSFLERVKDVIWERLFVRVKLDGDQEKYTYGLTPKEAQRGDIIGVLFGCSVPIVFRQQGSGDATYFEVIGECFIYGMMDGEAVAGMTWEHPYSDAEAFELR</sequence>
<dbReference type="PANTHER" id="PTHR24148:SF64">
    <property type="entry name" value="HETEROKARYON INCOMPATIBILITY DOMAIN-CONTAINING PROTEIN"/>
    <property type="match status" value="1"/>
</dbReference>
<dbReference type="Pfam" id="PF26639">
    <property type="entry name" value="Het-6_barrel"/>
    <property type="match status" value="1"/>
</dbReference>
<name>A0A3D8Q2W5_9HELO</name>
<reference evidence="3 4" key="1">
    <citation type="journal article" date="2018" name="IMA Fungus">
        <title>IMA Genome-F 9: Draft genome sequence of Annulohypoxylon stygium, Aspergillus mulundensis, Berkeleyomyces basicola (syn. Thielaviopsis basicola), Ceratocystis smalleyi, two Cercospora beticola strains, Coleophoma cylindrospora, Fusarium fracticaudum, Phialophora cf. hyalina, and Morchella septimelata.</title>
        <authorList>
            <person name="Wingfield B.D."/>
            <person name="Bills G.F."/>
            <person name="Dong Y."/>
            <person name="Huang W."/>
            <person name="Nel W.J."/>
            <person name="Swalarsk-Parry B.S."/>
            <person name="Vaghefi N."/>
            <person name="Wilken P.M."/>
            <person name="An Z."/>
            <person name="de Beer Z.W."/>
            <person name="De Vos L."/>
            <person name="Chen L."/>
            <person name="Duong T.A."/>
            <person name="Gao Y."/>
            <person name="Hammerbacher A."/>
            <person name="Kikkert J.R."/>
            <person name="Li Y."/>
            <person name="Li H."/>
            <person name="Li K."/>
            <person name="Li Q."/>
            <person name="Liu X."/>
            <person name="Ma X."/>
            <person name="Naidoo K."/>
            <person name="Pethybridge S.J."/>
            <person name="Sun J."/>
            <person name="Steenkamp E.T."/>
            <person name="van der Nest M.A."/>
            <person name="van Wyk S."/>
            <person name="Wingfield M.J."/>
            <person name="Xiong C."/>
            <person name="Yue Q."/>
            <person name="Zhang X."/>
        </authorList>
    </citation>
    <scope>NUCLEOTIDE SEQUENCE [LARGE SCALE GENOMIC DNA]</scope>
    <source>
        <strain evidence="3 4">BP5796</strain>
    </source>
</reference>
<dbReference type="OrthoDB" id="3477286at2759"/>
<dbReference type="InterPro" id="IPR052895">
    <property type="entry name" value="HetReg/Transcr_Mod"/>
</dbReference>
<evidence type="ECO:0000313" key="4">
    <source>
        <dbReference type="Proteomes" id="UP000256328"/>
    </source>
</evidence>
<keyword evidence="4" id="KW-1185">Reference proteome</keyword>
<dbReference type="AlphaFoldDB" id="A0A3D8Q2W5"/>
<comment type="caution">
    <text evidence="3">The sequence shown here is derived from an EMBL/GenBank/DDBJ whole genome shotgun (WGS) entry which is preliminary data.</text>
</comment>
<dbReference type="PANTHER" id="PTHR24148">
    <property type="entry name" value="ANKYRIN REPEAT DOMAIN-CONTAINING PROTEIN 39 HOMOLOG-RELATED"/>
    <property type="match status" value="1"/>
</dbReference>
<evidence type="ECO:0000313" key="3">
    <source>
        <dbReference type="EMBL" id="RDW56341.1"/>
    </source>
</evidence>
<feature type="region of interest" description="Disordered" evidence="1">
    <location>
        <begin position="1"/>
        <end position="28"/>
    </location>
</feature>
<dbReference type="Pfam" id="PF06985">
    <property type="entry name" value="HET"/>
    <property type="match status" value="1"/>
</dbReference>